<dbReference type="RefSeq" id="XP_044569141.1">
    <property type="nucleotide sequence ID" value="XM_044706555.1"/>
</dbReference>
<dbReference type="GO" id="GO:0005525">
    <property type="term" value="F:GTP binding"/>
    <property type="evidence" value="ECO:0007669"/>
    <property type="project" value="UniProtKB-KW"/>
</dbReference>
<dbReference type="VEuPathDB" id="AmoebaDB:FDP41_000327"/>
<keyword evidence="1 3" id="KW-0547">Nucleotide-binding</keyword>
<accession>A0A6A5CGH5</accession>
<dbReference type="InterPro" id="IPR005225">
    <property type="entry name" value="Small_GTP-bd"/>
</dbReference>
<dbReference type="OrthoDB" id="10444157at2759"/>
<comment type="caution">
    <text evidence="7">The sequence shown here is derived from an EMBL/GenBank/DDBJ whole genome shotgun (WGS) entry which is preliminary data.</text>
</comment>
<dbReference type="NCBIfam" id="TIGR00231">
    <property type="entry name" value="small_GTP"/>
    <property type="match status" value="1"/>
</dbReference>
<dbReference type="InterPro" id="IPR024156">
    <property type="entry name" value="Small_GTPase_ARF"/>
</dbReference>
<dbReference type="GeneID" id="68107545"/>
<dbReference type="InterPro" id="IPR027417">
    <property type="entry name" value="P-loop_NTPase"/>
</dbReference>
<dbReference type="PANTHER" id="PTHR11711">
    <property type="entry name" value="ADP RIBOSYLATION FACTOR-RELATED"/>
    <property type="match status" value="1"/>
</dbReference>
<dbReference type="SUPFAM" id="SSF52540">
    <property type="entry name" value="P-loop containing nucleoside triphosphate hydrolases"/>
    <property type="match status" value="1"/>
</dbReference>
<dbReference type="Proteomes" id="UP000444721">
    <property type="component" value="Unassembled WGS sequence"/>
</dbReference>
<dbReference type="GO" id="GO:0003924">
    <property type="term" value="F:GTPase activity"/>
    <property type="evidence" value="ECO:0007669"/>
    <property type="project" value="InterPro"/>
</dbReference>
<organism evidence="7 8">
    <name type="scientific">Naegleria fowleri</name>
    <name type="common">Brain eating amoeba</name>
    <dbReference type="NCBI Taxonomy" id="5763"/>
    <lineage>
        <taxon>Eukaryota</taxon>
        <taxon>Discoba</taxon>
        <taxon>Heterolobosea</taxon>
        <taxon>Tetramitia</taxon>
        <taxon>Eutetramitia</taxon>
        <taxon>Vahlkampfiidae</taxon>
        <taxon>Naegleria</taxon>
    </lineage>
</organism>
<dbReference type="InterPro" id="IPR006689">
    <property type="entry name" value="Small_GTPase_ARF/SAR"/>
</dbReference>
<feature type="binding site" evidence="3">
    <location>
        <position position="602"/>
    </location>
    <ligand>
        <name>GTP</name>
        <dbReference type="ChEBI" id="CHEBI:37565"/>
    </ligand>
</feature>
<dbReference type="Pfam" id="PF00651">
    <property type="entry name" value="BTB"/>
    <property type="match status" value="1"/>
</dbReference>
<dbReference type="VEuPathDB" id="AmoebaDB:NF0099440"/>
<feature type="binding site" evidence="3">
    <location>
        <begin position="556"/>
        <end position="563"/>
    </location>
    <ligand>
        <name>GTP</name>
        <dbReference type="ChEBI" id="CHEBI:37565"/>
    </ligand>
</feature>
<reference evidence="7 8" key="1">
    <citation type="journal article" date="2019" name="Sci. Rep.">
        <title>Nanopore sequencing improves the draft genome of the human pathogenic amoeba Naegleria fowleri.</title>
        <authorList>
            <person name="Liechti N."/>
            <person name="Schurch N."/>
            <person name="Bruggmann R."/>
            <person name="Wittwer M."/>
        </authorList>
    </citation>
    <scope>NUCLEOTIDE SEQUENCE [LARGE SCALE GENOMIC DNA]</scope>
    <source>
        <strain evidence="7 8">ATCC 30894</strain>
    </source>
</reference>
<dbReference type="InterPro" id="IPR000210">
    <property type="entry name" value="BTB/POZ_dom"/>
</dbReference>
<sequence length="756" mass="88100">MRKDSSSCRGSSYTTPSSDHHHWYVDENFVSRSELFPIMRTIHDDQNLHFDIIHNIQNNMYFYLMMMNQTGRNWVGINKKVVIKDDMNWDCIIYQQHQEEPVLLYRSSTTTDDANHGSTFDELPPLPSSPSNSDTSTEKDVTLPIFIITFPLMKRKLCAHKHVLQQFSHFFDTMFRSEMIECSNNEMAVKEDEKVVELVMDFLHLGWIGLFSRDLLTSLQNVSQCVESVDYTFIGMSEMIQLLEKADEYSIPCLVEAIAQTMNEFNAMIFVKRALSISEELRTILLDHASHIVAENMSCMIADHIYDCEIYREKDGSWSIPIEQQIKEENNIRRWCEQLSITKYADHLVLFQQNLFIHAFSNLPSEFLLKVLKSKSFSENTHDTIAYICMWLLQNFNGEEEHDILRPIFLFLYSLDLSQCSMTFVDLFIVRIFMEFLKMSHLTEELHFTSSLLVQNLIMTNQETQRQTTNEFQQAYKDPFSSVTYKLVDAIETDRALKEYALNMVRHVLSQVLLGSFLLTDNNIFVKNGVQSRTRNPQRKHIARDKHPIQKVLLLGLDDCGKTRLLYKLTNKENEDLFPTIGYNAEAAQYGPVFVNIWDIGGSIKMRPLWKQFVTDCDMIIYVIDASNSERFQEAKESLDSFLEFSHLKPGCTFVIYANKMDLVKNVTHTLREIRNVFSEKYSKFISDYSEMDSFHDITLRQFYTSKLHIQSCSALTGDGISSGFEILFTQFPRQSHRFGEIAHILEYIDLTVQHP</sequence>
<dbReference type="SUPFAM" id="SSF54695">
    <property type="entry name" value="POZ domain"/>
    <property type="match status" value="1"/>
</dbReference>
<dbReference type="SMART" id="SM00177">
    <property type="entry name" value="ARF"/>
    <property type="match status" value="1"/>
</dbReference>
<evidence type="ECO:0000259" key="6">
    <source>
        <dbReference type="PROSITE" id="PS50097"/>
    </source>
</evidence>
<evidence type="ECO:0000313" key="8">
    <source>
        <dbReference type="Proteomes" id="UP000444721"/>
    </source>
</evidence>
<protein>
    <recommendedName>
        <fullName evidence="6">BTB domain-containing protein</fullName>
    </recommendedName>
</protein>
<dbReference type="VEuPathDB" id="AmoebaDB:NF0099450"/>
<evidence type="ECO:0000256" key="4">
    <source>
        <dbReference type="PIRSR" id="PIRSR606689-2"/>
    </source>
</evidence>
<dbReference type="CDD" id="cd00878">
    <property type="entry name" value="Arf_Arl"/>
    <property type="match status" value="1"/>
</dbReference>
<keyword evidence="2 3" id="KW-0342">GTP-binding</keyword>
<gene>
    <name evidence="7" type="ORF">FDP41_000327</name>
</gene>
<dbReference type="Pfam" id="PF00025">
    <property type="entry name" value="Arf"/>
    <property type="match status" value="1"/>
</dbReference>
<dbReference type="PROSITE" id="PS50097">
    <property type="entry name" value="BTB"/>
    <property type="match status" value="1"/>
</dbReference>
<dbReference type="AlphaFoldDB" id="A0A6A5CGH5"/>
<evidence type="ECO:0000256" key="1">
    <source>
        <dbReference type="ARBA" id="ARBA00022741"/>
    </source>
</evidence>
<feature type="binding site" evidence="4">
    <location>
        <position position="563"/>
    </location>
    <ligand>
        <name>Mg(2+)</name>
        <dbReference type="ChEBI" id="CHEBI:18420"/>
    </ligand>
</feature>
<evidence type="ECO:0000313" key="7">
    <source>
        <dbReference type="EMBL" id="KAF0984428.1"/>
    </source>
</evidence>
<dbReference type="VEuPathDB" id="AmoebaDB:NfTy_000360"/>
<dbReference type="CDD" id="cd18186">
    <property type="entry name" value="BTB_POZ_ZBTB_KLHL-like"/>
    <property type="match status" value="1"/>
</dbReference>
<dbReference type="EMBL" id="VFQX01000002">
    <property type="protein sequence ID" value="KAF0984428.1"/>
    <property type="molecule type" value="Genomic_DNA"/>
</dbReference>
<dbReference type="Gene3D" id="3.40.50.300">
    <property type="entry name" value="P-loop containing nucleotide triphosphate hydrolases"/>
    <property type="match status" value="1"/>
</dbReference>
<dbReference type="OMA" id="TIAYICM"/>
<keyword evidence="8" id="KW-1185">Reference proteome</keyword>
<dbReference type="InterPro" id="IPR011333">
    <property type="entry name" value="SKP1/BTB/POZ_sf"/>
</dbReference>
<keyword evidence="4" id="KW-0479">Metal-binding</keyword>
<feature type="binding site" evidence="3">
    <location>
        <begin position="659"/>
        <end position="662"/>
    </location>
    <ligand>
        <name>GTP</name>
        <dbReference type="ChEBI" id="CHEBI:37565"/>
    </ligand>
</feature>
<evidence type="ECO:0000256" key="5">
    <source>
        <dbReference type="SAM" id="MobiDB-lite"/>
    </source>
</evidence>
<keyword evidence="4" id="KW-0460">Magnesium</keyword>
<dbReference type="PROSITE" id="PS51417">
    <property type="entry name" value="ARF"/>
    <property type="match status" value="1"/>
</dbReference>
<name>A0A6A5CGH5_NAEFO</name>
<dbReference type="PRINTS" id="PR00328">
    <property type="entry name" value="SAR1GTPBP"/>
</dbReference>
<dbReference type="Gene3D" id="3.30.710.10">
    <property type="entry name" value="Potassium Channel Kv1.1, Chain A"/>
    <property type="match status" value="1"/>
</dbReference>
<evidence type="ECO:0000256" key="3">
    <source>
        <dbReference type="PIRSR" id="PIRSR606689-1"/>
    </source>
</evidence>
<feature type="binding site" evidence="4">
    <location>
        <position position="580"/>
    </location>
    <ligand>
        <name>Mg(2+)</name>
        <dbReference type="ChEBI" id="CHEBI:18420"/>
    </ligand>
</feature>
<evidence type="ECO:0000256" key="2">
    <source>
        <dbReference type="ARBA" id="ARBA00023134"/>
    </source>
</evidence>
<dbReference type="SMART" id="SM00178">
    <property type="entry name" value="SAR"/>
    <property type="match status" value="1"/>
</dbReference>
<feature type="region of interest" description="Disordered" evidence="5">
    <location>
        <begin position="116"/>
        <end position="137"/>
    </location>
</feature>
<proteinExistence type="predicted"/>
<feature type="domain" description="BTB" evidence="6">
    <location>
        <begin position="139"/>
        <end position="212"/>
    </location>
</feature>
<dbReference type="GO" id="GO:0046872">
    <property type="term" value="F:metal ion binding"/>
    <property type="evidence" value="ECO:0007669"/>
    <property type="project" value="UniProtKB-KW"/>
</dbReference>